<keyword evidence="1" id="KW-0472">Membrane</keyword>
<dbReference type="AlphaFoldDB" id="A0A977KBD8"/>
<proteinExistence type="predicted"/>
<reference evidence="2" key="1">
    <citation type="submission" date="2013-11" db="EMBL/GenBank/DDBJ databases">
        <title>Comparative genomics of Ignicoccus.</title>
        <authorList>
            <person name="Podar M."/>
        </authorList>
    </citation>
    <scope>NUCLEOTIDE SEQUENCE</scope>
    <source>
        <strain evidence="2">DSM 13166</strain>
    </source>
</reference>
<keyword evidence="1" id="KW-1133">Transmembrane helix</keyword>
<protein>
    <submittedName>
        <fullName evidence="2">Uncharacterized protein</fullName>
    </submittedName>
</protein>
<feature type="transmembrane region" description="Helical" evidence="1">
    <location>
        <begin position="49"/>
        <end position="67"/>
    </location>
</feature>
<feature type="transmembrane region" description="Helical" evidence="1">
    <location>
        <begin position="20"/>
        <end position="37"/>
    </location>
</feature>
<evidence type="ECO:0000256" key="1">
    <source>
        <dbReference type="SAM" id="Phobius"/>
    </source>
</evidence>
<dbReference type="KEGG" id="ipc:IPA_05450"/>
<sequence length="179" mass="21352">MIIRKLLRIYVYMRFGMTNYFTFLISLFNTASLVWYFTSLRKYLSFPEFLGLFFLIYTPLAVLLGYYDTKKLVSKSTYETNPYWRRPTFIERKRFVGAIMTPVALLHRKLECSEECKKCSEESLREHMKYVLSDGKYNPRSHCFCDLAYKLGLLDEEHYRKCIKVATSEPYLSDLGKLR</sequence>
<dbReference type="EMBL" id="CP006868">
    <property type="protein sequence ID" value="UXD22491.1"/>
    <property type="molecule type" value="Genomic_DNA"/>
</dbReference>
<name>A0A977KBD8_9CREN</name>
<evidence type="ECO:0000313" key="3">
    <source>
        <dbReference type="Proteomes" id="UP001063698"/>
    </source>
</evidence>
<evidence type="ECO:0000313" key="2">
    <source>
        <dbReference type="EMBL" id="UXD22491.1"/>
    </source>
</evidence>
<accession>A0A977KBD8</accession>
<dbReference type="Proteomes" id="UP001063698">
    <property type="component" value="Chromosome"/>
</dbReference>
<organism evidence="2 3">
    <name type="scientific">Ignicoccus pacificus DSM 13166</name>
    <dbReference type="NCBI Taxonomy" id="940294"/>
    <lineage>
        <taxon>Archaea</taxon>
        <taxon>Thermoproteota</taxon>
        <taxon>Thermoprotei</taxon>
        <taxon>Desulfurococcales</taxon>
        <taxon>Desulfurococcaceae</taxon>
        <taxon>Ignicoccus</taxon>
    </lineage>
</organism>
<keyword evidence="1" id="KW-0812">Transmembrane</keyword>
<gene>
    <name evidence="2" type="ORF">IPA_05450</name>
</gene>
<keyword evidence="3" id="KW-1185">Reference proteome</keyword>